<dbReference type="AlphaFoldDB" id="A0A3S4BVC2"/>
<dbReference type="EMBL" id="LR130759">
    <property type="protein sequence ID" value="VDM88448.1"/>
    <property type="molecule type" value="Genomic_DNA"/>
</dbReference>
<protein>
    <submittedName>
        <fullName evidence="1">Uncharacterized protein</fullName>
    </submittedName>
</protein>
<accession>A0A3S4BVC2</accession>
<keyword evidence="2" id="KW-1185">Reference proteome</keyword>
<proteinExistence type="predicted"/>
<organism evidence="1 2">
    <name type="scientific">Mycobacterium basiliense</name>
    <dbReference type="NCBI Taxonomy" id="2094119"/>
    <lineage>
        <taxon>Bacteria</taxon>
        <taxon>Bacillati</taxon>
        <taxon>Actinomycetota</taxon>
        <taxon>Actinomycetes</taxon>
        <taxon>Mycobacteriales</taxon>
        <taxon>Mycobacteriaceae</taxon>
        <taxon>Mycobacterium</taxon>
    </lineage>
</organism>
<evidence type="ECO:0000313" key="1">
    <source>
        <dbReference type="EMBL" id="VDM88448.1"/>
    </source>
</evidence>
<dbReference type="RefSeq" id="WP_158016471.1">
    <property type="nucleotide sequence ID" value="NZ_CBCSKE010000022.1"/>
</dbReference>
<dbReference type="InterPro" id="IPR036689">
    <property type="entry name" value="ESAT-6-like_sf"/>
</dbReference>
<gene>
    <name evidence="1" type="ORF">MB901379_02010</name>
</gene>
<name>A0A3S4BVC2_9MYCO</name>
<dbReference type="Proteomes" id="UP000269998">
    <property type="component" value="Chromosome"/>
</dbReference>
<dbReference type="SUPFAM" id="SSF140453">
    <property type="entry name" value="EsxAB dimer-like"/>
    <property type="match status" value="1"/>
</dbReference>
<evidence type="ECO:0000313" key="2">
    <source>
        <dbReference type="Proteomes" id="UP000269998"/>
    </source>
</evidence>
<dbReference type="KEGG" id="mbai:MB901379_02010"/>
<reference evidence="2" key="1">
    <citation type="submission" date="2018-02" db="EMBL/GenBank/DDBJ databases">
        <authorList>
            <person name="Seth-Smith MB H."/>
            <person name="Seth-Smith H."/>
        </authorList>
    </citation>
    <scope>NUCLEOTIDE SEQUENCE [LARGE SCALE GENOMIC DNA]</scope>
</reference>
<sequence>MPIPRPTGQVETILMTGANAWPDIDEDAVFAQAARIKATSAVLTAQKAACDELLAGLGLTWWGEAAEAAMANLEAIVRELDGVLTDLAAAEECYDDLAEEVDELKGAITYRVELAQATINMLKTQPEGAADIPEIVEAVSALNVAAVSALAAAIQEEGGVLCEDLVGPTVHAE</sequence>